<dbReference type="HOGENOM" id="CLU_2068875_0_0_11"/>
<dbReference type="Proteomes" id="UP000000851">
    <property type="component" value="Chromosome"/>
</dbReference>
<dbReference type="EMBL" id="CP001700">
    <property type="protein sequence ID" value="ACU71848.1"/>
    <property type="molecule type" value="Genomic_DNA"/>
</dbReference>
<dbReference type="RefSeq" id="WP_012787141.1">
    <property type="nucleotide sequence ID" value="NC_013131.1"/>
</dbReference>
<evidence type="ECO:0000313" key="1">
    <source>
        <dbReference type="EMBL" id="ACU71848.1"/>
    </source>
</evidence>
<dbReference type="STRING" id="479433.Caci_2939"/>
<proteinExistence type="predicted"/>
<name>C7Q2V6_CATAD</name>
<dbReference type="AlphaFoldDB" id="C7Q2V6"/>
<keyword evidence="2" id="KW-1185">Reference proteome</keyword>
<gene>
    <name evidence="1" type="ordered locus">Caci_2939</name>
</gene>
<protein>
    <submittedName>
        <fullName evidence="1">Uncharacterized protein</fullName>
    </submittedName>
</protein>
<accession>C7Q2V6</accession>
<reference evidence="1 2" key="1">
    <citation type="journal article" date="2009" name="Stand. Genomic Sci.">
        <title>Complete genome sequence of Catenulispora acidiphila type strain (ID 139908).</title>
        <authorList>
            <person name="Copeland A."/>
            <person name="Lapidus A."/>
            <person name="Glavina Del Rio T."/>
            <person name="Nolan M."/>
            <person name="Lucas S."/>
            <person name="Chen F."/>
            <person name="Tice H."/>
            <person name="Cheng J.F."/>
            <person name="Bruce D."/>
            <person name="Goodwin L."/>
            <person name="Pitluck S."/>
            <person name="Mikhailova N."/>
            <person name="Pati A."/>
            <person name="Ivanova N."/>
            <person name="Mavromatis K."/>
            <person name="Chen A."/>
            <person name="Palaniappan K."/>
            <person name="Chain P."/>
            <person name="Land M."/>
            <person name="Hauser L."/>
            <person name="Chang Y.J."/>
            <person name="Jeffries C.D."/>
            <person name="Chertkov O."/>
            <person name="Brettin T."/>
            <person name="Detter J.C."/>
            <person name="Han C."/>
            <person name="Ali Z."/>
            <person name="Tindall B.J."/>
            <person name="Goker M."/>
            <person name="Bristow J."/>
            <person name="Eisen J.A."/>
            <person name="Markowitz V."/>
            <person name="Hugenholtz P."/>
            <person name="Kyrpides N.C."/>
            <person name="Klenk H.P."/>
        </authorList>
    </citation>
    <scope>NUCLEOTIDE SEQUENCE [LARGE SCALE GENOMIC DNA]</scope>
    <source>
        <strain evidence="2">DSM 44928 / JCM 14897 / NBRC 102108 / NRRL B-24433 / ID139908</strain>
    </source>
</reference>
<dbReference type="KEGG" id="cai:Caci_2939"/>
<evidence type="ECO:0000313" key="2">
    <source>
        <dbReference type="Proteomes" id="UP000000851"/>
    </source>
</evidence>
<dbReference type="InParanoid" id="C7Q2V6"/>
<organism evidence="1 2">
    <name type="scientific">Catenulispora acidiphila (strain DSM 44928 / JCM 14897 / NBRC 102108 / NRRL B-24433 / ID139908)</name>
    <dbReference type="NCBI Taxonomy" id="479433"/>
    <lineage>
        <taxon>Bacteria</taxon>
        <taxon>Bacillati</taxon>
        <taxon>Actinomycetota</taxon>
        <taxon>Actinomycetes</taxon>
        <taxon>Catenulisporales</taxon>
        <taxon>Catenulisporaceae</taxon>
        <taxon>Catenulispora</taxon>
    </lineage>
</organism>
<sequence length="118" mass="13153" precursor="true">MALWLTAIVVLGIIITAALAFRFFDRKDMRRTDLLQDAIAAANGDPRAAVAITALIELEYGGYGREHLRLITELAANKARLELARFDLKRLQAGVAVQQKSVGSLQHRLLETSKRWLP</sequence>